<proteinExistence type="predicted"/>
<dbReference type="EMBL" id="JBHPBY010000533">
    <property type="protein sequence ID" value="MFC1853562.1"/>
    <property type="molecule type" value="Genomic_DNA"/>
</dbReference>
<evidence type="ECO:0000313" key="2">
    <source>
        <dbReference type="Proteomes" id="UP001594351"/>
    </source>
</evidence>
<evidence type="ECO:0000313" key="1">
    <source>
        <dbReference type="EMBL" id="MFC1853562.1"/>
    </source>
</evidence>
<dbReference type="Proteomes" id="UP001594351">
    <property type="component" value="Unassembled WGS sequence"/>
</dbReference>
<protein>
    <submittedName>
        <fullName evidence="1">Uncharacterized protein</fullName>
    </submittedName>
</protein>
<reference evidence="1 2" key="1">
    <citation type="submission" date="2024-09" db="EMBL/GenBank/DDBJ databases">
        <title>Laminarin stimulates single cell rates of sulfate reduction while oxygen inhibits transcriptomic activity in coastal marine sediment.</title>
        <authorList>
            <person name="Lindsay M."/>
            <person name="Orcutt B."/>
            <person name="Emerson D."/>
            <person name="Stepanauskas R."/>
            <person name="D'Angelo T."/>
        </authorList>
    </citation>
    <scope>NUCLEOTIDE SEQUENCE [LARGE SCALE GENOMIC DNA]</scope>
    <source>
        <strain evidence="1">SAG AM-311-K15</strain>
    </source>
</reference>
<accession>A0ABV6Z554</accession>
<organism evidence="1 2">
    <name type="scientific">candidate division CSSED10-310 bacterium</name>
    <dbReference type="NCBI Taxonomy" id="2855610"/>
    <lineage>
        <taxon>Bacteria</taxon>
        <taxon>Bacteria division CSSED10-310</taxon>
    </lineage>
</organism>
<keyword evidence="2" id="KW-1185">Reference proteome</keyword>
<gene>
    <name evidence="1" type="ORF">ACFL27_25525</name>
</gene>
<sequence length="95" mass="11299">MEWKEIPSEQKWVLRDNGDIAAAIYAIDKDGVKNRFQAKTIISAIYLGKKRFSKLEKKHQDWLSSKKKFTTLEARQRYIQNKMRAISKYIHIRIS</sequence>
<comment type="caution">
    <text evidence="1">The sequence shown here is derived from an EMBL/GenBank/DDBJ whole genome shotgun (WGS) entry which is preliminary data.</text>
</comment>
<name>A0ABV6Z554_UNCC1</name>